<reference evidence="16" key="1">
    <citation type="journal article" date="2021" name="Nat. Commun.">
        <title>Genetic determinants of endophytism in the Arabidopsis root mycobiome.</title>
        <authorList>
            <person name="Mesny F."/>
            <person name="Miyauchi S."/>
            <person name="Thiergart T."/>
            <person name="Pickel B."/>
            <person name="Atanasova L."/>
            <person name="Karlsson M."/>
            <person name="Huettel B."/>
            <person name="Barry K.W."/>
            <person name="Haridas S."/>
            <person name="Chen C."/>
            <person name="Bauer D."/>
            <person name="Andreopoulos W."/>
            <person name="Pangilinan J."/>
            <person name="LaButti K."/>
            <person name="Riley R."/>
            <person name="Lipzen A."/>
            <person name="Clum A."/>
            <person name="Drula E."/>
            <person name="Henrissat B."/>
            <person name="Kohler A."/>
            <person name="Grigoriev I.V."/>
            <person name="Martin F.M."/>
            <person name="Hacquard S."/>
        </authorList>
    </citation>
    <scope>NUCLEOTIDE SEQUENCE</scope>
    <source>
        <strain evidence="16">MPI-SDFR-AT-0073</strain>
    </source>
</reference>
<evidence type="ECO:0000256" key="9">
    <source>
        <dbReference type="ARBA" id="ARBA00022741"/>
    </source>
</evidence>
<dbReference type="Gene3D" id="2.40.30.30">
    <property type="entry name" value="Riboflavin kinase-like"/>
    <property type="match status" value="1"/>
</dbReference>
<feature type="region of interest" description="Disordered" evidence="14">
    <location>
        <begin position="1"/>
        <end position="52"/>
    </location>
</feature>
<evidence type="ECO:0000256" key="8">
    <source>
        <dbReference type="ARBA" id="ARBA00022679"/>
    </source>
</evidence>
<evidence type="ECO:0000256" key="10">
    <source>
        <dbReference type="ARBA" id="ARBA00022777"/>
    </source>
</evidence>
<feature type="compositionally biased region" description="Acidic residues" evidence="14">
    <location>
        <begin position="28"/>
        <end position="39"/>
    </location>
</feature>
<dbReference type="SMART" id="SM00904">
    <property type="entry name" value="Flavokinase"/>
    <property type="match status" value="1"/>
</dbReference>
<dbReference type="EC" id="2.7.1.26" evidence="4"/>
<keyword evidence="7" id="KW-0288">FMN</keyword>
<evidence type="ECO:0000256" key="13">
    <source>
        <dbReference type="ARBA" id="ARBA00047880"/>
    </source>
</evidence>
<dbReference type="GO" id="GO:0005524">
    <property type="term" value="F:ATP binding"/>
    <property type="evidence" value="ECO:0007669"/>
    <property type="project" value="UniProtKB-KW"/>
</dbReference>
<feature type="domain" description="Riboflavin kinase" evidence="15">
    <location>
        <begin position="390"/>
        <end position="533"/>
    </location>
</feature>
<dbReference type="OrthoDB" id="276388at2759"/>
<evidence type="ECO:0000256" key="14">
    <source>
        <dbReference type="SAM" id="MobiDB-lite"/>
    </source>
</evidence>
<keyword evidence="10" id="KW-0418">Kinase</keyword>
<dbReference type="Proteomes" id="UP000758603">
    <property type="component" value="Unassembled WGS sequence"/>
</dbReference>
<dbReference type="GO" id="GO:0009398">
    <property type="term" value="P:FMN biosynthetic process"/>
    <property type="evidence" value="ECO:0007669"/>
    <property type="project" value="TreeGrafter"/>
</dbReference>
<name>A0A9P8ZY50_9PEZI</name>
<evidence type="ECO:0000256" key="7">
    <source>
        <dbReference type="ARBA" id="ARBA00022643"/>
    </source>
</evidence>
<comment type="catalytic activity">
    <reaction evidence="13">
        <text>riboflavin + ATP = FMN + ADP + H(+)</text>
        <dbReference type="Rhea" id="RHEA:14357"/>
        <dbReference type="ChEBI" id="CHEBI:15378"/>
        <dbReference type="ChEBI" id="CHEBI:30616"/>
        <dbReference type="ChEBI" id="CHEBI:57986"/>
        <dbReference type="ChEBI" id="CHEBI:58210"/>
        <dbReference type="ChEBI" id="CHEBI:456216"/>
        <dbReference type="EC" id="2.7.1.26"/>
    </reaction>
</comment>
<evidence type="ECO:0000256" key="12">
    <source>
        <dbReference type="ARBA" id="ARBA00029960"/>
    </source>
</evidence>
<comment type="function">
    <text evidence="1">Catalyzes the phosphorylation of riboflavin (vitamin B2) to form flavin mononucleotide (FMN) coenzyme.</text>
</comment>
<keyword evidence="8" id="KW-0808">Transferase</keyword>
<dbReference type="GeneID" id="70131727"/>
<evidence type="ECO:0000256" key="1">
    <source>
        <dbReference type="ARBA" id="ARBA00003572"/>
    </source>
</evidence>
<evidence type="ECO:0000256" key="11">
    <source>
        <dbReference type="ARBA" id="ARBA00022840"/>
    </source>
</evidence>
<dbReference type="GO" id="GO:0008531">
    <property type="term" value="F:riboflavin kinase activity"/>
    <property type="evidence" value="ECO:0007669"/>
    <property type="project" value="UniProtKB-EC"/>
</dbReference>
<dbReference type="Pfam" id="PF01687">
    <property type="entry name" value="Flavokinase"/>
    <property type="match status" value="1"/>
</dbReference>
<organism evidence="16 17">
    <name type="scientific">Truncatella angustata</name>
    <dbReference type="NCBI Taxonomy" id="152316"/>
    <lineage>
        <taxon>Eukaryota</taxon>
        <taxon>Fungi</taxon>
        <taxon>Dikarya</taxon>
        <taxon>Ascomycota</taxon>
        <taxon>Pezizomycotina</taxon>
        <taxon>Sordariomycetes</taxon>
        <taxon>Xylariomycetidae</taxon>
        <taxon>Amphisphaeriales</taxon>
        <taxon>Sporocadaceae</taxon>
        <taxon>Truncatella</taxon>
    </lineage>
</organism>
<protein>
    <recommendedName>
        <fullName evidence="5">Riboflavin kinase</fullName>
        <ecNumber evidence="4">2.7.1.26</ecNumber>
    </recommendedName>
    <alternativeName>
        <fullName evidence="12">Flavin mononucleotide kinase 1</fullName>
    </alternativeName>
</protein>
<comment type="caution">
    <text evidence="16">The sequence shown here is derived from an EMBL/GenBank/DDBJ whole genome shotgun (WGS) entry which is preliminary data.</text>
</comment>
<sequence length="601" mass="65715">MKPQKIQHAQVEPLPRPLTPPPPYDISDILDDYFQDQDEDGRGGKGDSDDKLIEKAATLELESRPPLPPRPNTLPLIPSVAESSSVTSTETTIPEEPGSSTSFWKNALDETIYFAGGLISHPFEATKHFSVLRHSSGLVFYKGPSTSVTVTIFSDAPLPSDRSLWLQRKGFSGNMGMNMSTLLGTSSGWIDVTPTYEAIPSDVSEADERAWQRDISKHAKKTAKDKNWSKQTVRETCIIRIPASASDGYLRLVLCAGESRKKVLCPSPVFRIASTSSDVSIFRGASLSTMPLEAGLKAASVVGTTMANRYIGPARLLVDSRVQKVADKCKPGLVVKHAERIAYAKSGLQSKFDALEQNFDGARDVSYDPLHAPMLSDAPPEVVGADTGPEKPFPVKLSGIVVQGAGQRSNQLGIPTANLSGVPSDLLLRLNGIYMGWARVEPKQGTEHISREWHEAIITVGQSQYASPRIVGKNVATVHIIHNYQGETFFGAKLKTMLMAYLRPAPRADRSQQPIDIGKAVARDIDVTLASLSREAWGADRTYERLAAEKSSRTMVDKYVQVRTQIEKQIHSVPMHLAGVRTTGMEMIDQANGRGGMFIRR</sequence>
<dbReference type="SUPFAM" id="SSF82114">
    <property type="entry name" value="Riboflavin kinase-like"/>
    <property type="match status" value="1"/>
</dbReference>
<evidence type="ECO:0000313" key="17">
    <source>
        <dbReference type="Proteomes" id="UP000758603"/>
    </source>
</evidence>
<feature type="compositionally biased region" description="Pro residues" evidence="14">
    <location>
        <begin position="14"/>
        <end position="24"/>
    </location>
</feature>
<evidence type="ECO:0000259" key="15">
    <source>
        <dbReference type="SMART" id="SM00904"/>
    </source>
</evidence>
<evidence type="ECO:0000256" key="6">
    <source>
        <dbReference type="ARBA" id="ARBA00022630"/>
    </source>
</evidence>
<feature type="region of interest" description="Disordered" evidence="14">
    <location>
        <begin position="81"/>
        <end position="101"/>
    </location>
</feature>
<dbReference type="InterPro" id="IPR023465">
    <property type="entry name" value="Riboflavin_kinase_dom_sf"/>
</dbReference>
<comment type="similarity">
    <text evidence="3">Belongs to the flavokinase family.</text>
</comment>
<dbReference type="PANTHER" id="PTHR22749:SF6">
    <property type="entry name" value="RIBOFLAVIN KINASE"/>
    <property type="match status" value="1"/>
</dbReference>
<evidence type="ECO:0000256" key="5">
    <source>
        <dbReference type="ARBA" id="ARBA00017394"/>
    </source>
</evidence>
<keyword evidence="9" id="KW-0547">Nucleotide-binding</keyword>
<dbReference type="RefSeq" id="XP_045958919.1">
    <property type="nucleotide sequence ID" value="XM_046102835.1"/>
</dbReference>
<accession>A0A9P8ZY50</accession>
<feature type="compositionally biased region" description="Basic and acidic residues" evidence="14">
    <location>
        <begin position="40"/>
        <end position="52"/>
    </location>
</feature>
<dbReference type="EMBL" id="JAGPXC010000004">
    <property type="protein sequence ID" value="KAH6654649.1"/>
    <property type="molecule type" value="Genomic_DNA"/>
</dbReference>
<keyword evidence="6" id="KW-0285">Flavoprotein</keyword>
<dbReference type="InterPro" id="IPR023468">
    <property type="entry name" value="Riboflavin_kinase"/>
</dbReference>
<gene>
    <name evidence="16" type="ORF">BKA67DRAFT_565873</name>
</gene>
<evidence type="ECO:0000313" key="16">
    <source>
        <dbReference type="EMBL" id="KAH6654649.1"/>
    </source>
</evidence>
<keyword evidence="17" id="KW-1185">Reference proteome</keyword>
<evidence type="ECO:0000256" key="2">
    <source>
        <dbReference type="ARBA" id="ARBA00005201"/>
    </source>
</evidence>
<dbReference type="PANTHER" id="PTHR22749">
    <property type="entry name" value="RIBOFLAVIN KINASE/FMN ADENYLYLTRANSFERASE"/>
    <property type="match status" value="1"/>
</dbReference>
<dbReference type="GO" id="GO:0009231">
    <property type="term" value="P:riboflavin biosynthetic process"/>
    <property type="evidence" value="ECO:0007669"/>
    <property type="project" value="InterPro"/>
</dbReference>
<dbReference type="AlphaFoldDB" id="A0A9P8ZY50"/>
<proteinExistence type="inferred from homology"/>
<keyword evidence="11" id="KW-0067">ATP-binding</keyword>
<dbReference type="InterPro" id="IPR015865">
    <property type="entry name" value="Riboflavin_kinase_bac/euk"/>
</dbReference>
<evidence type="ECO:0000256" key="3">
    <source>
        <dbReference type="ARBA" id="ARBA00010108"/>
    </source>
</evidence>
<comment type="pathway">
    <text evidence="2">Cofactor biosynthesis; FMN biosynthesis; FMN from riboflavin (ATP route): step 1/1.</text>
</comment>
<evidence type="ECO:0000256" key="4">
    <source>
        <dbReference type="ARBA" id="ARBA00012105"/>
    </source>
</evidence>
<dbReference type="GO" id="GO:0005739">
    <property type="term" value="C:mitochondrion"/>
    <property type="evidence" value="ECO:0007669"/>
    <property type="project" value="TreeGrafter"/>
</dbReference>